<protein>
    <recommendedName>
        <fullName evidence="5">DUF883 domain-containing protein</fullName>
    </recommendedName>
</protein>
<evidence type="ECO:0000313" key="3">
    <source>
        <dbReference type="EMBL" id="WOB06720.1"/>
    </source>
</evidence>
<proteinExistence type="predicted"/>
<dbReference type="EMBL" id="CP136336">
    <property type="protein sequence ID" value="WOB06720.1"/>
    <property type="molecule type" value="Genomic_DNA"/>
</dbReference>
<feature type="transmembrane region" description="Helical" evidence="2">
    <location>
        <begin position="105"/>
        <end position="123"/>
    </location>
</feature>
<evidence type="ECO:0000256" key="2">
    <source>
        <dbReference type="SAM" id="Phobius"/>
    </source>
</evidence>
<evidence type="ECO:0000256" key="1">
    <source>
        <dbReference type="SAM" id="MobiDB-lite"/>
    </source>
</evidence>
<dbReference type="RefSeq" id="WP_316699329.1">
    <property type="nucleotide sequence ID" value="NZ_CP136336.1"/>
</dbReference>
<dbReference type="Proteomes" id="UP001303946">
    <property type="component" value="Chromosome"/>
</dbReference>
<feature type="region of interest" description="Disordered" evidence="1">
    <location>
        <begin position="1"/>
        <end position="33"/>
    </location>
</feature>
<keyword evidence="2" id="KW-0812">Transmembrane</keyword>
<keyword evidence="2" id="KW-1133">Transmembrane helix</keyword>
<keyword evidence="4" id="KW-1185">Reference proteome</keyword>
<organism evidence="3 4">
    <name type="scientific">Piscinibacter gummiphilus</name>
    <dbReference type="NCBI Taxonomy" id="946333"/>
    <lineage>
        <taxon>Bacteria</taxon>
        <taxon>Pseudomonadati</taxon>
        <taxon>Pseudomonadota</taxon>
        <taxon>Betaproteobacteria</taxon>
        <taxon>Burkholderiales</taxon>
        <taxon>Sphaerotilaceae</taxon>
        <taxon>Piscinibacter</taxon>
    </lineage>
</organism>
<feature type="compositionally biased region" description="Polar residues" evidence="1">
    <location>
        <begin position="8"/>
        <end position="17"/>
    </location>
</feature>
<evidence type="ECO:0008006" key="5">
    <source>
        <dbReference type="Google" id="ProtNLM"/>
    </source>
</evidence>
<name>A0ABZ0CUU2_9BURK</name>
<sequence>MYTKNPADPTNTTNTVADQAAGKADQAIRSTQRMTNDALDGLSDSVNSASSRVSPLINRATEQATAFAQKSVDAMRQTSQQLRDKAMHASDTTASYIRNDPIKSVLIAAATGAALMALVSLVTRSRHHD</sequence>
<accession>A0ABZ0CUU2</accession>
<keyword evidence="2" id="KW-0472">Membrane</keyword>
<evidence type="ECO:0000313" key="4">
    <source>
        <dbReference type="Proteomes" id="UP001303946"/>
    </source>
</evidence>
<reference evidence="3 4" key="1">
    <citation type="submission" date="2023-10" db="EMBL/GenBank/DDBJ databases">
        <title>Bacteria for the degradation of biodegradable plastic PBAT(Polybutylene adipate terephthalate).</title>
        <authorList>
            <person name="Weon H.-Y."/>
            <person name="Yeon J."/>
        </authorList>
    </citation>
    <scope>NUCLEOTIDE SEQUENCE [LARGE SCALE GENOMIC DNA]</scope>
    <source>
        <strain evidence="3 4">SBD 7-3</strain>
    </source>
</reference>
<gene>
    <name evidence="3" type="ORF">RXV79_17525</name>
</gene>